<evidence type="ECO:0000259" key="5">
    <source>
        <dbReference type="Pfam" id="PF25975"/>
    </source>
</evidence>
<keyword evidence="3" id="KW-1133">Transmembrane helix</keyword>
<keyword evidence="7" id="KW-1185">Reference proteome</keyword>
<sequence>MKRLPLMSSILALSLAVTTPAALAHVGHGDEFQAEGGVNRVLVNPDADALFGIQVNPIESAADGSGAVMIPVSALVEDNGRQLVFVEYEGFYEPVPVTTGESQGEMIEILEGVTFGEQLVTQGSLSLYAESRKTQTAETPASDVVTTEEGVISHAEADAQGIAHSHPPDGSFAESSDVAQAPEASTPASREFPWSIVVGISALAAVGAGVMTVLSGRKKKSAFSEGTYSNKKGGF</sequence>
<dbReference type="RefSeq" id="WP_377968152.1">
    <property type="nucleotide sequence ID" value="NZ_JBHZOL010000111.1"/>
</dbReference>
<feature type="transmembrane region" description="Helical" evidence="3">
    <location>
        <begin position="192"/>
        <end position="214"/>
    </location>
</feature>
<name>A0ABW6IJX2_9CYAN</name>
<keyword evidence="4" id="KW-0732">Signal</keyword>
<accession>A0ABW6IJX2</accession>
<keyword evidence="3" id="KW-0812">Transmembrane</keyword>
<keyword evidence="3" id="KW-0472">Membrane</keyword>
<evidence type="ECO:0000256" key="2">
    <source>
        <dbReference type="SAM" id="MobiDB-lite"/>
    </source>
</evidence>
<organism evidence="6 7">
    <name type="scientific">Almyronema epifaneia S1</name>
    <dbReference type="NCBI Taxonomy" id="2991925"/>
    <lineage>
        <taxon>Bacteria</taxon>
        <taxon>Bacillati</taxon>
        <taxon>Cyanobacteriota</taxon>
        <taxon>Cyanophyceae</taxon>
        <taxon>Nodosilineales</taxon>
        <taxon>Nodosilineaceae</taxon>
        <taxon>Almyronema</taxon>
        <taxon>Almyronema epifaneia</taxon>
    </lineage>
</organism>
<dbReference type="Proteomes" id="UP001600165">
    <property type="component" value="Unassembled WGS sequence"/>
</dbReference>
<reference evidence="6 7" key="1">
    <citation type="submission" date="2024-10" db="EMBL/GenBank/DDBJ databases">
        <authorList>
            <person name="Ratan Roy A."/>
            <person name="Morales Sandoval P.H."/>
            <person name="De Los Santos Villalobos S."/>
            <person name="Chakraborty S."/>
            <person name="Mukherjee J."/>
        </authorList>
    </citation>
    <scope>NUCLEOTIDE SEQUENCE [LARGE SCALE GENOMIC DNA]</scope>
    <source>
        <strain evidence="6 7">S1</strain>
    </source>
</reference>
<evidence type="ECO:0000256" key="4">
    <source>
        <dbReference type="SAM" id="SignalP"/>
    </source>
</evidence>
<evidence type="ECO:0000313" key="6">
    <source>
        <dbReference type="EMBL" id="MFE4108523.1"/>
    </source>
</evidence>
<evidence type="ECO:0000313" key="7">
    <source>
        <dbReference type="Proteomes" id="UP001600165"/>
    </source>
</evidence>
<comment type="caution">
    <text evidence="6">The sequence shown here is derived from an EMBL/GenBank/DDBJ whole genome shotgun (WGS) entry which is preliminary data.</text>
</comment>
<feature type="region of interest" description="Disordered" evidence="2">
    <location>
        <begin position="161"/>
        <end position="186"/>
    </location>
</feature>
<dbReference type="PANTHER" id="PTHR30097:SF4">
    <property type="entry name" value="SLR6042 PROTEIN"/>
    <property type="match status" value="1"/>
</dbReference>
<feature type="chain" id="PRO_5047070439" evidence="4">
    <location>
        <begin position="25"/>
        <end position="235"/>
    </location>
</feature>
<keyword evidence="1" id="KW-0813">Transport</keyword>
<dbReference type="EMBL" id="JBHZOL010000111">
    <property type="protein sequence ID" value="MFE4108523.1"/>
    <property type="molecule type" value="Genomic_DNA"/>
</dbReference>
<proteinExistence type="predicted"/>
<protein>
    <submittedName>
        <fullName evidence="6">Cobalt transporter</fullName>
    </submittedName>
</protein>
<dbReference type="InterPro" id="IPR051909">
    <property type="entry name" value="MFP_Cation_Efflux"/>
</dbReference>
<dbReference type="Gene3D" id="2.40.420.20">
    <property type="match status" value="1"/>
</dbReference>
<feature type="domain" description="CzcB-like C-terminal circularly permuted SH3-like" evidence="5">
    <location>
        <begin position="68"/>
        <end position="125"/>
    </location>
</feature>
<evidence type="ECO:0000256" key="3">
    <source>
        <dbReference type="SAM" id="Phobius"/>
    </source>
</evidence>
<dbReference type="Pfam" id="PF25975">
    <property type="entry name" value="CzcB_C"/>
    <property type="match status" value="1"/>
</dbReference>
<gene>
    <name evidence="6" type="ORF">ACFVKH_19760</name>
</gene>
<dbReference type="PANTHER" id="PTHR30097">
    <property type="entry name" value="CATION EFFLUX SYSTEM PROTEIN CUSB"/>
    <property type="match status" value="1"/>
</dbReference>
<dbReference type="InterPro" id="IPR058649">
    <property type="entry name" value="CzcB_C"/>
</dbReference>
<evidence type="ECO:0000256" key="1">
    <source>
        <dbReference type="ARBA" id="ARBA00022448"/>
    </source>
</evidence>
<feature type="signal peptide" evidence="4">
    <location>
        <begin position="1"/>
        <end position="24"/>
    </location>
</feature>